<dbReference type="EMBL" id="OZ035836">
    <property type="protein sequence ID" value="CAL1580432.1"/>
    <property type="molecule type" value="Genomic_DNA"/>
</dbReference>
<keyword evidence="2" id="KW-1185">Reference proteome</keyword>
<sequence>MTAATEAEPSTGTVCEVISEASATPHTPAAMWRAASAWRLSCDASSAVIKKNPVLPPPPATPWTFEGSSVACLCAISRNNLRTASNLFDRILGDGLPPVTASSATIRTVLILAYNSSVDHSLLFRRDPGYVSLDSGRRHDSSSSDCESLQLRAICAI</sequence>
<protein>
    <submittedName>
        <fullName evidence="1">Uncharacterized protein</fullName>
    </submittedName>
</protein>
<evidence type="ECO:0000313" key="2">
    <source>
        <dbReference type="Proteomes" id="UP001497482"/>
    </source>
</evidence>
<reference evidence="1 2" key="1">
    <citation type="submission" date="2024-04" db="EMBL/GenBank/DDBJ databases">
        <authorList>
            <person name="Waldvogel A.-M."/>
            <person name="Schoenle A."/>
        </authorList>
    </citation>
    <scope>NUCLEOTIDE SEQUENCE [LARGE SCALE GENOMIC DNA]</scope>
</reference>
<dbReference type="Proteomes" id="UP001497482">
    <property type="component" value="Chromosome 14"/>
</dbReference>
<name>A0AAV2JWL9_KNICA</name>
<proteinExistence type="predicted"/>
<dbReference type="AlphaFoldDB" id="A0AAV2JWL9"/>
<gene>
    <name evidence="1" type="ORF">KC01_LOCUS11276</name>
</gene>
<evidence type="ECO:0000313" key="1">
    <source>
        <dbReference type="EMBL" id="CAL1580432.1"/>
    </source>
</evidence>
<organism evidence="1 2">
    <name type="scientific">Knipowitschia caucasica</name>
    <name type="common">Caucasian dwarf goby</name>
    <name type="synonym">Pomatoschistus caucasicus</name>
    <dbReference type="NCBI Taxonomy" id="637954"/>
    <lineage>
        <taxon>Eukaryota</taxon>
        <taxon>Metazoa</taxon>
        <taxon>Chordata</taxon>
        <taxon>Craniata</taxon>
        <taxon>Vertebrata</taxon>
        <taxon>Euteleostomi</taxon>
        <taxon>Actinopterygii</taxon>
        <taxon>Neopterygii</taxon>
        <taxon>Teleostei</taxon>
        <taxon>Neoteleostei</taxon>
        <taxon>Acanthomorphata</taxon>
        <taxon>Gobiaria</taxon>
        <taxon>Gobiiformes</taxon>
        <taxon>Gobioidei</taxon>
        <taxon>Gobiidae</taxon>
        <taxon>Gobiinae</taxon>
        <taxon>Knipowitschia</taxon>
    </lineage>
</organism>
<accession>A0AAV2JWL9</accession>